<evidence type="ECO:0000313" key="4">
    <source>
        <dbReference type="Proteomes" id="UP001165085"/>
    </source>
</evidence>
<dbReference type="InterPro" id="IPR032675">
    <property type="entry name" value="LRR_dom_sf"/>
</dbReference>
<proteinExistence type="predicted"/>
<keyword evidence="4" id="KW-1185">Reference proteome</keyword>
<organism evidence="3 4">
    <name type="scientific">Triparma strigata</name>
    <dbReference type="NCBI Taxonomy" id="1606541"/>
    <lineage>
        <taxon>Eukaryota</taxon>
        <taxon>Sar</taxon>
        <taxon>Stramenopiles</taxon>
        <taxon>Ochrophyta</taxon>
        <taxon>Bolidophyceae</taxon>
        <taxon>Parmales</taxon>
        <taxon>Triparmaceae</taxon>
        <taxon>Triparma</taxon>
    </lineage>
</organism>
<keyword evidence="1" id="KW-0433">Leucine-rich repeat</keyword>
<gene>
    <name evidence="3" type="ORF">TrST_g9764</name>
</gene>
<dbReference type="SMART" id="SM00369">
    <property type="entry name" value="LRR_TYP"/>
    <property type="match status" value="3"/>
</dbReference>
<dbReference type="Proteomes" id="UP001165085">
    <property type="component" value="Unassembled WGS sequence"/>
</dbReference>
<evidence type="ECO:0000256" key="2">
    <source>
        <dbReference type="ARBA" id="ARBA00022737"/>
    </source>
</evidence>
<dbReference type="InterPro" id="IPR025875">
    <property type="entry name" value="Leu-rich_rpt_4"/>
</dbReference>
<dbReference type="Pfam" id="PF12799">
    <property type="entry name" value="LRR_4"/>
    <property type="match status" value="2"/>
</dbReference>
<dbReference type="Gene3D" id="3.80.10.10">
    <property type="entry name" value="Ribonuclease Inhibitor"/>
    <property type="match status" value="2"/>
</dbReference>
<reference evidence="4" key="1">
    <citation type="journal article" date="2023" name="Commun. Biol.">
        <title>Genome analysis of Parmales, the sister group of diatoms, reveals the evolutionary specialization of diatoms from phago-mixotrophs to photoautotrophs.</title>
        <authorList>
            <person name="Ban H."/>
            <person name="Sato S."/>
            <person name="Yoshikawa S."/>
            <person name="Yamada K."/>
            <person name="Nakamura Y."/>
            <person name="Ichinomiya M."/>
            <person name="Sato N."/>
            <person name="Blanc-Mathieu R."/>
            <person name="Endo H."/>
            <person name="Kuwata A."/>
            <person name="Ogata H."/>
        </authorList>
    </citation>
    <scope>NUCLEOTIDE SEQUENCE [LARGE SCALE GENOMIC DNA]</scope>
    <source>
        <strain evidence="4">NIES 3701</strain>
    </source>
</reference>
<dbReference type="InterPro" id="IPR003591">
    <property type="entry name" value="Leu-rich_rpt_typical-subtyp"/>
</dbReference>
<comment type="caution">
    <text evidence="3">The sequence shown here is derived from an EMBL/GenBank/DDBJ whole genome shotgun (WGS) entry which is preliminary data.</text>
</comment>
<dbReference type="PANTHER" id="PTHR46652">
    <property type="entry name" value="LEUCINE-RICH REPEAT AND IQ DOMAIN-CONTAINING PROTEIN 1-RELATED"/>
    <property type="match status" value="1"/>
</dbReference>
<keyword evidence="2" id="KW-0677">Repeat</keyword>
<evidence type="ECO:0000313" key="3">
    <source>
        <dbReference type="EMBL" id="GMH55044.1"/>
    </source>
</evidence>
<protein>
    <submittedName>
        <fullName evidence="3">Uncharacterized protein</fullName>
    </submittedName>
</protein>
<dbReference type="CDD" id="cd21340">
    <property type="entry name" value="PPP1R42"/>
    <property type="match status" value="1"/>
</dbReference>
<dbReference type="InterPro" id="IPR001611">
    <property type="entry name" value="Leu-rich_rpt"/>
</dbReference>
<dbReference type="PANTHER" id="PTHR46652:SF3">
    <property type="entry name" value="LEUCINE-RICH REPEAT-CONTAINING PROTEIN 9"/>
    <property type="match status" value="1"/>
</dbReference>
<dbReference type="SMART" id="SM00365">
    <property type="entry name" value="LRR_SD22"/>
    <property type="match status" value="5"/>
</dbReference>
<dbReference type="PROSITE" id="PS51450">
    <property type="entry name" value="LRR"/>
    <property type="match status" value="5"/>
</dbReference>
<dbReference type="InterPro" id="IPR050836">
    <property type="entry name" value="SDS22/Internalin_LRR"/>
</dbReference>
<sequence length="312" mass="35054">MQDDSDVPKGREISEQLMIACCNLRAPTNIPVAKFLKKLSHLNLNDRRIDNMAKISVCKSLKNLYLYNNSIRVIEGIDKFKNLTHLYLENNKISQIEGLPEGCLQKLYLNENDIEVIENLDRASNLTELHVASQRLPPYQPLRFAPSVIDTIASSLLVLNIANNNIDTVVDVLKLPNLEKLNMSRNKISNIDMCLALMQLENLRELDLRGNPAAKMPKYTENLIANSPNYLAKLDGKDIIENHRTMLKNLVAFKSRGMMVNGGRYEEQDENEYGMARDHSNINLGGTGINPDPEGGWGSAEGALDYVGGEFR</sequence>
<accession>A0A9W6ZR38</accession>
<dbReference type="EMBL" id="BRXY01000031">
    <property type="protein sequence ID" value="GMH55044.1"/>
    <property type="molecule type" value="Genomic_DNA"/>
</dbReference>
<evidence type="ECO:0000256" key="1">
    <source>
        <dbReference type="ARBA" id="ARBA00022614"/>
    </source>
</evidence>
<dbReference type="OrthoDB" id="10262005at2759"/>
<dbReference type="SUPFAM" id="SSF52058">
    <property type="entry name" value="L domain-like"/>
    <property type="match status" value="1"/>
</dbReference>
<name>A0A9W6ZR38_9STRA</name>
<dbReference type="AlphaFoldDB" id="A0A9W6ZR38"/>